<feature type="domain" description="Carbamoyltransferase C-terminal" evidence="3">
    <location>
        <begin position="406"/>
        <end position="575"/>
    </location>
</feature>
<evidence type="ECO:0000256" key="1">
    <source>
        <dbReference type="ARBA" id="ARBA00006129"/>
    </source>
</evidence>
<reference evidence="4 5" key="1">
    <citation type="submission" date="2019-07" db="EMBL/GenBank/DDBJ databases">
        <title>Genomic Encyclopedia of Type Strains, Phase I: the one thousand microbial genomes (KMG-I) project.</title>
        <authorList>
            <person name="Kyrpides N."/>
        </authorList>
    </citation>
    <scope>NUCLEOTIDE SEQUENCE [LARGE SCALE GENOMIC DNA]</scope>
    <source>
        <strain evidence="4 5">DSM 375</strain>
    </source>
</reference>
<accession>A0A562I027</accession>
<dbReference type="Proteomes" id="UP000319627">
    <property type="component" value="Unassembled WGS sequence"/>
</dbReference>
<dbReference type="InterPro" id="IPR038152">
    <property type="entry name" value="Carbam_trans_C_sf"/>
</dbReference>
<dbReference type="Gene3D" id="3.30.420.40">
    <property type="match status" value="2"/>
</dbReference>
<dbReference type="CDD" id="cd24098">
    <property type="entry name" value="ASKHA_NBD_TobZ_N"/>
    <property type="match status" value="1"/>
</dbReference>
<dbReference type="OrthoDB" id="9780777at2"/>
<comment type="caution">
    <text evidence="4">The sequence shown here is derived from an EMBL/GenBank/DDBJ whole genome shotgun (WGS) entry which is preliminary data.</text>
</comment>
<feature type="domain" description="Carbamoyltransferase" evidence="2">
    <location>
        <begin position="5"/>
        <end position="354"/>
    </location>
</feature>
<keyword evidence="5" id="KW-1185">Reference proteome</keyword>
<evidence type="ECO:0000259" key="2">
    <source>
        <dbReference type="Pfam" id="PF02543"/>
    </source>
</evidence>
<gene>
    <name evidence="4" type="ORF">LX59_02578</name>
</gene>
<dbReference type="AlphaFoldDB" id="A0A562I027"/>
<dbReference type="EMBL" id="VLKG01000010">
    <property type="protein sequence ID" value="TWH64371.1"/>
    <property type="molecule type" value="Genomic_DNA"/>
</dbReference>
<dbReference type="GO" id="GO:0016740">
    <property type="term" value="F:transferase activity"/>
    <property type="evidence" value="ECO:0007669"/>
    <property type="project" value="UniProtKB-KW"/>
</dbReference>
<dbReference type="InterPro" id="IPR051338">
    <property type="entry name" value="NodU/CmcH_Carbamoyltrnsfr"/>
</dbReference>
<protein>
    <submittedName>
        <fullName evidence="4">Carbamoyltransferase</fullName>
    </submittedName>
</protein>
<dbReference type="SUPFAM" id="SSF53067">
    <property type="entry name" value="Actin-like ATPase domain"/>
    <property type="match status" value="1"/>
</dbReference>
<organism evidence="4 5">
    <name type="scientific">Azomonas agilis</name>
    <dbReference type="NCBI Taxonomy" id="116849"/>
    <lineage>
        <taxon>Bacteria</taxon>
        <taxon>Pseudomonadati</taxon>
        <taxon>Pseudomonadota</taxon>
        <taxon>Gammaproteobacteria</taxon>
        <taxon>Pseudomonadales</taxon>
        <taxon>Pseudomonadaceae</taxon>
        <taxon>Azomonas</taxon>
    </lineage>
</organism>
<dbReference type="Gene3D" id="3.90.870.20">
    <property type="entry name" value="Carbamoyltransferase, C-terminal domain"/>
    <property type="match status" value="1"/>
</dbReference>
<dbReference type="Pfam" id="PF16861">
    <property type="entry name" value="Carbam_trans_C"/>
    <property type="match status" value="1"/>
</dbReference>
<dbReference type="PANTHER" id="PTHR34847:SF1">
    <property type="entry name" value="NODULATION PROTEIN U"/>
    <property type="match status" value="1"/>
</dbReference>
<dbReference type="RefSeq" id="WP_144572405.1">
    <property type="nucleotide sequence ID" value="NZ_VLKG01000010.1"/>
</dbReference>
<evidence type="ECO:0000259" key="3">
    <source>
        <dbReference type="Pfam" id="PF16861"/>
    </source>
</evidence>
<proteinExistence type="inferred from homology"/>
<dbReference type="PANTHER" id="PTHR34847">
    <property type="entry name" value="NODULATION PROTEIN U"/>
    <property type="match status" value="1"/>
</dbReference>
<keyword evidence="4" id="KW-0808">Transferase</keyword>
<dbReference type="Pfam" id="PF02543">
    <property type="entry name" value="Carbam_trans_N"/>
    <property type="match status" value="1"/>
</dbReference>
<evidence type="ECO:0000313" key="4">
    <source>
        <dbReference type="EMBL" id="TWH64371.1"/>
    </source>
</evidence>
<dbReference type="InterPro" id="IPR003696">
    <property type="entry name" value="Carbtransf_dom"/>
</dbReference>
<dbReference type="InterPro" id="IPR043129">
    <property type="entry name" value="ATPase_NBD"/>
</dbReference>
<dbReference type="InterPro" id="IPR031730">
    <property type="entry name" value="Carbam_trans_C"/>
</dbReference>
<sequence length="584" mass="65876">MALTVLGLSGALSHDPSAALYIDGKLVAAAEEERFVRDKHAKNRMPYESAKFCMAFAGITPKDVDVVAIPMASISLLTQGRWHYAKRYWYAPDRALDALLMGNRRYHRYRQRIQWCLQQLGFDLKKVRLEPVEHHLAHAASSYYCSGFQEKTAILCIDGKGEYATTFFGYGEHGRIHKIKEFYDPDSLGGLYGAITEYLGFEMLDGEFKVMGMAPYGDPSRYDFSRLARFENGELIINTDYANVIGLRRYKDKGKGYYFSPKLVEWLGPKREGDVADDPYVHYAASMQALFEKLALEMMDYYLGDIIRETGRIAFAGGCALNVKLNQKIIARPEVRELFVQPAAGDAGTAVGAAAYISCLHGVPVEKMEHVYLGPQYTNEEVLAACAQHPGKPIVKRIDNTPERIARIMVAGHPVAWFQGRMEFGPRALGSRSIIGCPSVPGVADRINQQIKFRERWRPFCPSMLDTVAPQMLKVDHPSPFMTFTFEVNEEWKTRVPEVVHEDGTSRAQVLQQAHNPRWYALMQELEKLTGNGVTLNTSLNRRGEPMVCAPTDALNMFFGSDLRYLIMEDILVIKEGADWYDAV</sequence>
<evidence type="ECO:0000313" key="5">
    <source>
        <dbReference type="Proteomes" id="UP000319627"/>
    </source>
</evidence>
<comment type="similarity">
    <text evidence="1">Belongs to the NodU/CmcH family.</text>
</comment>
<name>A0A562I027_9GAMM</name>